<dbReference type="GO" id="GO:0030246">
    <property type="term" value="F:carbohydrate binding"/>
    <property type="evidence" value="ECO:0007669"/>
    <property type="project" value="InterPro"/>
</dbReference>
<dbReference type="SUPFAM" id="SSF48230">
    <property type="entry name" value="Chondroitin AC/alginate lyase"/>
    <property type="match status" value="1"/>
</dbReference>
<reference evidence="11 12" key="1">
    <citation type="submission" date="2018-04" db="EMBL/GenBank/DDBJ databases">
        <title>Genomic Encyclopedia of Archaeal and Bacterial Type Strains, Phase II (KMG-II): from individual species to whole genera.</title>
        <authorList>
            <person name="Goeker M."/>
        </authorList>
    </citation>
    <scope>NUCLEOTIDE SEQUENCE [LARGE SCALE GENOMIC DNA]</scope>
    <source>
        <strain evidence="11 12">DSM 26809</strain>
    </source>
</reference>
<dbReference type="Gene3D" id="1.50.10.100">
    <property type="entry name" value="Chondroitin AC/alginate lyase"/>
    <property type="match status" value="1"/>
</dbReference>
<evidence type="ECO:0000259" key="8">
    <source>
        <dbReference type="Pfam" id="PF09093"/>
    </source>
</evidence>
<evidence type="ECO:0000259" key="7">
    <source>
        <dbReference type="Pfam" id="PF09092"/>
    </source>
</evidence>
<evidence type="ECO:0000259" key="9">
    <source>
        <dbReference type="Pfam" id="PF12733"/>
    </source>
</evidence>
<dbReference type="InterPro" id="IPR013783">
    <property type="entry name" value="Ig-like_fold"/>
</dbReference>
<sequence>MRRQLLITFILLLAGFNLLKAQSQYRSPGTGATVDLGSATNWQVSTDGGATWNAATTAPTGLASGSTITIQTGDTWANNIVATSIPAGVTLTNNSTLLGTFNTTNKLTVGGTLVYAGTAAQLLPPVAGIAGGIITNLTVNNTAGVSPNGSFTYITGVLNLIAGNYNCNNAGVTFYYKGAMTGTNGKINCTSFFFPSLAGQVIDGNLLLNNTIVKLSGQATNFSSTNPIKVTNTLSLAAGTFTLGGTLNISGTTLSAAAGAGGINAGNNTVTFSGTAVQAIPTGFFTANNINNLTISNTAGVTSAGSLNIGTAYTVVPLKAGVTPLAVTGTATIGGTLTIGSFSSTPVAGQQFTILSGTALSGTFNNLVLPGGYTGTLAYSGTDVKLTVMPVASSNATLIALTTTAGALSPSFDANTTGYAANVPNATSSITITPTAHDASASIKVNGTAVTSGNASPAISLSPGNNTINIIVTAQDGVTTKTYTLAVTRQPILYTFDSGVPTNFAATGSTLSSSTTHIKSGSSLAWSVTNGAVLTASSLGITSAQTGNFTTSAAQFYIYNAVPSQDTLVFSFYTNGNPTPQRVGHMLLNYAGWRDYHRSYRFDYNSGLDMGPGGFTLDKMIITYKAANSSSTPTIYLDEFNMVGDANERQPGPHMQLDLNQFSDSYSFLEPLQYFLNPPPAGPAPTATAQEQANAATVKAQYPRSIFIPNGANVTTAENYVTGCGIYRNADGSINGTRGLMYLNNVDTLVKISNYVGYLTAAASRNNDNVAKSNLLLFTEYLLDQGLAEGGRNNIHTNDYTNCRNFPVGFLQAVKSGLLTDSLNKGILRMLKWSNGYNVIYNPNATWVETDFIYLKATFLLELAGYAPSVDEQVRDYYNASNFLSLFTNTQQGIEDGIKPDGTGFHHNFNNIHYLYAWGVYADRANSLKGTVFRIKQQAFNNMAGAFKTILLQQSPNAALIPNSLGGRYPLAPFTQISQNQLKEMVAVGGDIEGTTNDTGLAQLYNYIYQTNNYNVPARNYDSVYCYNYASIGIKRKGNWIAAMKGLTNTLRGGEIFPSQKMNMYGRYQSYGALEVLYSGGNTANGWILNGAGWDWNMYPGTTSVQLPWASLKPSSTSNVYQVQANNFAGALSLGAKHGIFAIDFVENANGNFTPDNLKFKKSVFTFDSLMVCLGSSISSTNSSNITSTNLFQAIDTAANFAPIYVNSASPINGATYSNTLSTSANSAWMVNGQTTGYYIPKNGGTITVARGSQSTPDQSDLNQTLFNTANYSKAHISHGNAPTNGTYQYVVVPATTPAAMQTLASTLDAGNIYTVLSQTDSLHAVFYKPDSLTSYAFFQPNDHVNIGYIKSISNKGLVGIQKKGDTLTVTINNPDLNAVADNTDAQWHSSPQNINLILNGNWTVIANTPGVSTSSANNTLTAGFTLKDGFSGSLTLVVSKPPVVALTAPAKDTTVAVGTNMVVNANASSPNQGGSIAKVDFYNGSTLLGTSTASPFTYTWNNLAAGTDTLKAVATDNIGLTTTSSKVVVTVSTPPVVAITAPAGNATVASGSDIVITVNASSPNTGGSIAKVDFYNGSTLLGTSTTAPYSYTLTNVSAGTDSLKAVATDDRGLTTTSSAIIVTISNPPVVSLTAPVNNNTVLKGSNVIITADASNSNTGGNITKVDFYNGSTLLGTSTTAPYSYTLNNVAVGTDTLKAVATDDKGLTTTSANVILNVADAPVVVLTAPADNSTVTAGDNVTLTANASSPNTGGSIAKVDFYNGSALIGTATAAPFSYAWNSVAAGTDTLKAVATDNYGFATTSASIRLIVNQPPTVAATSPMANTSYFAPASVTINANAADADGSIQKVEFFQGATKLGEALTAPYSFNWTNVPAGSYAITARATDNKGAVTTSAVVNSTVTTRPVLQVAIPDMYALNAATDLKNTIYIGYGPSSFTLTPSVQGGQGGYTYSWSNGATTSSIVVSAAGTYTVNVSSADGGLGTATITINTLDVRCGNDNTKVQVCHNQHVICVAQAAVQEHLSHGDKLGSCSGNMADAHTSNLANDLTALVSTSNVAVYPNPVADILHIAVPQVQPNASIHLYSYSSPGKEVRTFNLTQAKQDVTFQGLAPGYYFLVIKNGSQIIKKTLIKN</sequence>
<dbReference type="InterPro" id="IPR003159">
    <property type="entry name" value="Lyase_8_central_dom"/>
</dbReference>
<feature type="domain" description="Lyase N-terminal" evidence="7">
    <location>
        <begin position="496"/>
        <end position="657"/>
    </location>
</feature>
<dbReference type="InterPro" id="IPR026444">
    <property type="entry name" value="Secre_tail"/>
</dbReference>
<proteinExistence type="inferred from homology"/>
<dbReference type="InterPro" id="IPR011071">
    <property type="entry name" value="Lyase_8-like_C"/>
</dbReference>
<dbReference type="Gene3D" id="2.60.40.10">
    <property type="entry name" value="Immunoglobulins"/>
    <property type="match status" value="6"/>
</dbReference>
<evidence type="ECO:0000259" key="10">
    <source>
        <dbReference type="Pfam" id="PF18962"/>
    </source>
</evidence>
<comment type="cofactor">
    <cofactor evidence="1">
        <name>Ca(2+)</name>
        <dbReference type="ChEBI" id="CHEBI:29108"/>
    </cofactor>
</comment>
<dbReference type="Pfam" id="PF18962">
    <property type="entry name" value="Por_Secre_tail"/>
    <property type="match status" value="1"/>
</dbReference>
<organism evidence="11 12">
    <name type="scientific">Mucilaginibacter yixingensis</name>
    <dbReference type="NCBI Taxonomy" id="1295612"/>
    <lineage>
        <taxon>Bacteria</taxon>
        <taxon>Pseudomonadati</taxon>
        <taxon>Bacteroidota</taxon>
        <taxon>Sphingobacteriia</taxon>
        <taxon>Sphingobacteriales</taxon>
        <taxon>Sphingobacteriaceae</taxon>
        <taxon>Mucilaginibacter</taxon>
    </lineage>
</organism>
<dbReference type="PANTHER" id="PTHR37322:SF3">
    <property type="entry name" value="CHONDROITIN SULFATE ABC EXOLYASE"/>
    <property type="match status" value="1"/>
</dbReference>
<dbReference type="InterPro" id="IPR015176">
    <property type="entry name" value="Lyase_N"/>
</dbReference>
<dbReference type="OrthoDB" id="6394136at2"/>
<protein>
    <submittedName>
        <fullName evidence="11">Putative secreted protein (Por secretion system target)</fullName>
    </submittedName>
</protein>
<comment type="caution">
    <text evidence="11">The sequence shown here is derived from an EMBL/GenBank/DDBJ whole genome shotgun (WGS) entry which is preliminary data.</text>
</comment>
<dbReference type="InterPro" id="IPR025883">
    <property type="entry name" value="Cadherin-like_domain"/>
</dbReference>
<dbReference type="Pfam" id="PF02278">
    <property type="entry name" value="Lyase_8"/>
    <property type="match status" value="1"/>
</dbReference>
<dbReference type="Gene3D" id="2.60.220.10">
    <property type="entry name" value="Polysaccharide lyase family 8-like, C-terminal"/>
    <property type="match status" value="1"/>
</dbReference>
<evidence type="ECO:0000259" key="6">
    <source>
        <dbReference type="Pfam" id="PF02278"/>
    </source>
</evidence>
<name>A0A2T5J5Z6_9SPHI</name>
<dbReference type="Gene3D" id="2.70.98.10">
    <property type="match status" value="1"/>
</dbReference>
<dbReference type="Gene3D" id="2.60.120.430">
    <property type="entry name" value="Galactose-binding lectin"/>
    <property type="match status" value="1"/>
</dbReference>
<dbReference type="PANTHER" id="PTHR37322">
    <property type="match status" value="1"/>
</dbReference>
<dbReference type="InterPro" id="IPR015177">
    <property type="entry name" value="Lyase_catalyt"/>
</dbReference>
<dbReference type="SUPFAM" id="SSF49863">
    <property type="entry name" value="Hyaluronate lyase-like, C-terminal domain"/>
    <property type="match status" value="1"/>
</dbReference>
<dbReference type="GO" id="GO:0016837">
    <property type="term" value="F:carbon-oxygen lyase activity, acting on polysaccharides"/>
    <property type="evidence" value="ECO:0007669"/>
    <property type="project" value="UniProtKB-ARBA"/>
</dbReference>
<comment type="similarity">
    <text evidence="2">Belongs to the polysaccharide lyase 8 family.</text>
</comment>
<feature type="domain" description="Secretion system C-terminal sorting" evidence="10">
    <location>
        <begin position="2059"/>
        <end position="2131"/>
    </location>
</feature>
<dbReference type="InterPro" id="IPR008979">
    <property type="entry name" value="Galactose-bd-like_sf"/>
</dbReference>
<keyword evidence="5" id="KW-0456">Lyase</keyword>
<dbReference type="RefSeq" id="WP_107830245.1">
    <property type="nucleotide sequence ID" value="NZ_CP160205.1"/>
</dbReference>
<dbReference type="Pfam" id="PF17957">
    <property type="entry name" value="Big_7"/>
    <property type="match status" value="5"/>
</dbReference>
<dbReference type="GO" id="GO:0005576">
    <property type="term" value="C:extracellular region"/>
    <property type="evidence" value="ECO:0007669"/>
    <property type="project" value="InterPro"/>
</dbReference>
<evidence type="ECO:0000256" key="5">
    <source>
        <dbReference type="ARBA" id="ARBA00023239"/>
    </source>
</evidence>
<keyword evidence="12" id="KW-1185">Reference proteome</keyword>
<dbReference type="InterPro" id="IPR011013">
    <property type="entry name" value="Gal_mutarotase_sf_dom"/>
</dbReference>
<dbReference type="EMBL" id="QAOQ01000007">
    <property type="protein sequence ID" value="PTQ93958.1"/>
    <property type="molecule type" value="Genomic_DNA"/>
</dbReference>
<dbReference type="Proteomes" id="UP000244168">
    <property type="component" value="Unassembled WGS sequence"/>
</dbReference>
<evidence type="ECO:0000313" key="12">
    <source>
        <dbReference type="Proteomes" id="UP000244168"/>
    </source>
</evidence>
<accession>A0A2T5J5Z6</accession>
<evidence type="ECO:0000256" key="4">
    <source>
        <dbReference type="ARBA" id="ARBA00022837"/>
    </source>
</evidence>
<feature type="domain" description="Lyase catalytic" evidence="8">
    <location>
        <begin position="739"/>
        <end position="1011"/>
    </location>
</feature>
<dbReference type="SUPFAM" id="SSF74650">
    <property type="entry name" value="Galactose mutarotase-like"/>
    <property type="match status" value="1"/>
</dbReference>
<evidence type="ECO:0000256" key="3">
    <source>
        <dbReference type="ARBA" id="ARBA00011245"/>
    </source>
</evidence>
<dbReference type="SUPFAM" id="SSF49785">
    <property type="entry name" value="Galactose-binding domain-like"/>
    <property type="match status" value="1"/>
</dbReference>
<dbReference type="InterPro" id="IPR039174">
    <property type="entry name" value="Chondroitin_ABC_lyase"/>
</dbReference>
<dbReference type="NCBIfam" id="TIGR04183">
    <property type="entry name" value="Por_Secre_tail"/>
    <property type="match status" value="1"/>
</dbReference>
<evidence type="ECO:0000256" key="1">
    <source>
        <dbReference type="ARBA" id="ARBA00001913"/>
    </source>
</evidence>
<dbReference type="GO" id="GO:0006027">
    <property type="term" value="P:glycosaminoglycan catabolic process"/>
    <property type="evidence" value="ECO:0007669"/>
    <property type="project" value="InterPro"/>
</dbReference>
<gene>
    <name evidence="11" type="ORF">C8P68_10715</name>
</gene>
<feature type="domain" description="Cadherin-like beta-sandwich-like" evidence="9">
    <location>
        <begin position="399"/>
        <end position="490"/>
    </location>
</feature>
<dbReference type="Pfam" id="PF12733">
    <property type="entry name" value="Cadherin-like"/>
    <property type="match status" value="1"/>
</dbReference>
<dbReference type="InterPro" id="IPR014718">
    <property type="entry name" value="GH-type_carb-bd"/>
</dbReference>
<keyword evidence="4" id="KW-0106">Calcium</keyword>
<dbReference type="InterPro" id="IPR008929">
    <property type="entry name" value="Chondroitin_lyas"/>
</dbReference>
<evidence type="ECO:0000256" key="2">
    <source>
        <dbReference type="ARBA" id="ARBA00006699"/>
    </source>
</evidence>
<comment type="subunit">
    <text evidence="3">Monomer.</text>
</comment>
<evidence type="ECO:0000313" key="11">
    <source>
        <dbReference type="EMBL" id="PTQ93958.1"/>
    </source>
</evidence>
<dbReference type="GO" id="GO:0005975">
    <property type="term" value="P:carbohydrate metabolic process"/>
    <property type="evidence" value="ECO:0007669"/>
    <property type="project" value="InterPro"/>
</dbReference>
<dbReference type="Pfam" id="PF09092">
    <property type="entry name" value="Lyase_N"/>
    <property type="match status" value="1"/>
</dbReference>
<feature type="domain" description="Polysaccharide lyase family 8 central" evidence="6">
    <location>
        <begin position="1035"/>
        <end position="1296"/>
    </location>
</feature>
<dbReference type="Pfam" id="PF09093">
    <property type="entry name" value="Lyase_catalyt"/>
    <property type="match status" value="1"/>
</dbReference>